<evidence type="ECO:0000256" key="1">
    <source>
        <dbReference type="ARBA" id="ARBA00004496"/>
    </source>
</evidence>
<reference evidence="8" key="1">
    <citation type="submission" date="2018-02" db="EMBL/GenBank/DDBJ databases">
        <title>Genome sequencing of Solimonas sp. HR-BB.</title>
        <authorList>
            <person name="Lee Y."/>
            <person name="Jeon C.O."/>
        </authorList>
    </citation>
    <scope>NUCLEOTIDE SEQUENCE [LARGE SCALE GENOMIC DNA]</scope>
    <source>
        <strain evidence="8">HR-U</strain>
    </source>
</reference>
<organism evidence="7 8">
    <name type="scientific">Siphonobacter curvatus</name>
    <dbReference type="NCBI Taxonomy" id="2094562"/>
    <lineage>
        <taxon>Bacteria</taxon>
        <taxon>Pseudomonadati</taxon>
        <taxon>Bacteroidota</taxon>
        <taxon>Cytophagia</taxon>
        <taxon>Cytophagales</taxon>
        <taxon>Cytophagaceae</taxon>
        <taxon>Siphonobacter</taxon>
    </lineage>
</organism>
<evidence type="ECO:0000313" key="7">
    <source>
        <dbReference type="EMBL" id="PQA60877.1"/>
    </source>
</evidence>
<feature type="domain" description="HTH marR-type" evidence="6">
    <location>
        <begin position="9"/>
        <end position="139"/>
    </location>
</feature>
<dbReference type="Proteomes" id="UP000239590">
    <property type="component" value="Unassembled WGS sequence"/>
</dbReference>
<evidence type="ECO:0000256" key="5">
    <source>
        <dbReference type="ARBA" id="ARBA00023163"/>
    </source>
</evidence>
<dbReference type="Pfam" id="PF22381">
    <property type="entry name" value="Staph_reg_Sar_Rot"/>
    <property type="match status" value="1"/>
</dbReference>
<dbReference type="InterPro" id="IPR036388">
    <property type="entry name" value="WH-like_DNA-bd_sf"/>
</dbReference>
<evidence type="ECO:0000313" key="8">
    <source>
        <dbReference type="Proteomes" id="UP000239590"/>
    </source>
</evidence>
<dbReference type="SMART" id="SM00347">
    <property type="entry name" value="HTH_MARR"/>
    <property type="match status" value="1"/>
</dbReference>
<protein>
    <submittedName>
        <fullName evidence="7">MarR family transcriptional regulator</fullName>
    </submittedName>
</protein>
<keyword evidence="2" id="KW-0963">Cytoplasm</keyword>
<evidence type="ECO:0000256" key="2">
    <source>
        <dbReference type="ARBA" id="ARBA00022490"/>
    </source>
</evidence>
<dbReference type="InterPro" id="IPR000835">
    <property type="entry name" value="HTH_MarR-typ"/>
</dbReference>
<comment type="subcellular location">
    <subcellularLocation>
        <location evidence="1">Cytoplasm</location>
    </subcellularLocation>
</comment>
<dbReference type="GO" id="GO:0005737">
    <property type="term" value="C:cytoplasm"/>
    <property type="evidence" value="ECO:0007669"/>
    <property type="project" value="UniProtKB-SubCell"/>
</dbReference>
<accession>A0A2S7IT30</accession>
<gene>
    <name evidence="7" type="ORF">C5O19_15055</name>
</gene>
<dbReference type="OrthoDB" id="9806864at2"/>
<proteinExistence type="predicted"/>
<dbReference type="EMBL" id="PTRA01000001">
    <property type="protein sequence ID" value="PQA60877.1"/>
    <property type="molecule type" value="Genomic_DNA"/>
</dbReference>
<dbReference type="FunFam" id="1.10.10.10:FF:000163">
    <property type="entry name" value="MarR family transcriptional regulator"/>
    <property type="match status" value="1"/>
</dbReference>
<keyword evidence="4" id="KW-0238">DNA-binding</keyword>
<sequence length="145" mass="16700">MNMEQLKLDQQLCFPLYAASRLVTGLYRPLLEELSLTYPQYLVLLVLWEKESVTVKELGEQLWLDSGTLTPLLKRMQEKNLVTRTRSSDDERVVNITLTEAGKDLQAQAAAIPNQLLSCLHLEPEQAMQLREQLQHFLVQHTQVL</sequence>
<name>A0A2S7IT30_9BACT</name>
<dbReference type="GO" id="GO:0003677">
    <property type="term" value="F:DNA binding"/>
    <property type="evidence" value="ECO:0007669"/>
    <property type="project" value="UniProtKB-KW"/>
</dbReference>
<dbReference type="SUPFAM" id="SSF46785">
    <property type="entry name" value="Winged helix' DNA-binding domain"/>
    <property type="match status" value="1"/>
</dbReference>
<dbReference type="GO" id="GO:0006950">
    <property type="term" value="P:response to stress"/>
    <property type="evidence" value="ECO:0007669"/>
    <property type="project" value="TreeGrafter"/>
</dbReference>
<dbReference type="PANTHER" id="PTHR33164:SF5">
    <property type="entry name" value="ORGANIC HYDROPEROXIDE RESISTANCE TRANSCRIPTIONAL REGULATOR"/>
    <property type="match status" value="1"/>
</dbReference>
<keyword evidence="8" id="KW-1185">Reference proteome</keyword>
<dbReference type="GO" id="GO:0003700">
    <property type="term" value="F:DNA-binding transcription factor activity"/>
    <property type="evidence" value="ECO:0007669"/>
    <property type="project" value="InterPro"/>
</dbReference>
<keyword evidence="3" id="KW-0805">Transcription regulation</keyword>
<comment type="caution">
    <text evidence="7">The sequence shown here is derived from an EMBL/GenBank/DDBJ whole genome shotgun (WGS) entry which is preliminary data.</text>
</comment>
<evidence type="ECO:0000256" key="4">
    <source>
        <dbReference type="ARBA" id="ARBA00023125"/>
    </source>
</evidence>
<keyword evidence="5" id="KW-0804">Transcription</keyword>
<dbReference type="PRINTS" id="PR00598">
    <property type="entry name" value="HTHMARR"/>
</dbReference>
<dbReference type="RefSeq" id="WP_104713627.1">
    <property type="nucleotide sequence ID" value="NZ_PTRA01000001.1"/>
</dbReference>
<dbReference type="InterPro" id="IPR036390">
    <property type="entry name" value="WH_DNA-bd_sf"/>
</dbReference>
<dbReference type="PANTHER" id="PTHR33164">
    <property type="entry name" value="TRANSCRIPTIONAL REGULATOR, MARR FAMILY"/>
    <property type="match status" value="1"/>
</dbReference>
<dbReference type="AlphaFoldDB" id="A0A2S7IT30"/>
<dbReference type="Gene3D" id="1.10.10.10">
    <property type="entry name" value="Winged helix-like DNA-binding domain superfamily/Winged helix DNA-binding domain"/>
    <property type="match status" value="1"/>
</dbReference>
<evidence type="ECO:0000259" key="6">
    <source>
        <dbReference type="PROSITE" id="PS50995"/>
    </source>
</evidence>
<evidence type="ECO:0000256" key="3">
    <source>
        <dbReference type="ARBA" id="ARBA00023015"/>
    </source>
</evidence>
<dbReference type="InterPro" id="IPR039422">
    <property type="entry name" value="MarR/SlyA-like"/>
</dbReference>
<dbReference type="InterPro" id="IPR055166">
    <property type="entry name" value="Transc_reg_Sar_Rot_HTH"/>
</dbReference>
<dbReference type="PROSITE" id="PS50995">
    <property type="entry name" value="HTH_MARR_2"/>
    <property type="match status" value="1"/>
</dbReference>